<evidence type="ECO:0000256" key="1">
    <source>
        <dbReference type="SAM" id="SignalP"/>
    </source>
</evidence>
<sequence>MKTQKSITLLLLSVLCLSLGACSNKESNAAKKEEKTALTAKKNEPASHQDKRLAFEKIKVATAQEQFKGGTSIEELKELFGEPSSFEQKPAGNVTLDHYTWTFDRVSIQVNLFENSTIVKSITNFAFNRDLNISLKDYNKIKKGMSYNEVTKILTEPDDYSQASSSDKSQLQAIWVTGLKTKTRGSHISLLFENDQLIEMSQTGLID</sequence>
<feature type="chain" id="PRO_5038424816" evidence="1">
    <location>
        <begin position="22"/>
        <end position="207"/>
    </location>
</feature>
<dbReference type="InterPro" id="IPR037873">
    <property type="entry name" value="BamE-like"/>
</dbReference>
<gene>
    <name evidence="2" type="ORF">GKS16_02180</name>
</gene>
<name>A0A6L6G6J6_STRUB</name>
<dbReference type="Pfam" id="PF12978">
    <property type="entry name" value="DUF3862"/>
    <property type="match status" value="1"/>
</dbReference>
<dbReference type="PROSITE" id="PS51257">
    <property type="entry name" value="PROKAR_LIPOPROTEIN"/>
    <property type="match status" value="1"/>
</dbReference>
<keyword evidence="1" id="KW-0732">Signal</keyword>
<organism evidence="2 3">
    <name type="scientific">Streptococcus uberis</name>
    <dbReference type="NCBI Taxonomy" id="1349"/>
    <lineage>
        <taxon>Bacteria</taxon>
        <taxon>Bacillati</taxon>
        <taxon>Bacillota</taxon>
        <taxon>Bacilli</taxon>
        <taxon>Lactobacillales</taxon>
        <taxon>Streptococcaceae</taxon>
        <taxon>Streptococcus</taxon>
    </lineage>
</organism>
<comment type="caution">
    <text evidence="2">The sequence shown here is derived from an EMBL/GenBank/DDBJ whole genome shotgun (WGS) entry which is preliminary data.</text>
</comment>
<protein>
    <submittedName>
        <fullName evidence="2">DUF3862 domain-containing protein</fullName>
    </submittedName>
</protein>
<dbReference type="Proteomes" id="UP000483839">
    <property type="component" value="Unassembled WGS sequence"/>
</dbReference>
<feature type="signal peptide" evidence="1">
    <location>
        <begin position="1"/>
        <end position="21"/>
    </location>
</feature>
<dbReference type="RefSeq" id="WP_115243118.1">
    <property type="nucleotide sequence ID" value="NZ_JADFAX010000006.1"/>
</dbReference>
<evidence type="ECO:0000313" key="3">
    <source>
        <dbReference type="Proteomes" id="UP000483839"/>
    </source>
</evidence>
<dbReference type="InterPro" id="IPR024418">
    <property type="entry name" value="DUF3862"/>
</dbReference>
<reference evidence="2 3" key="1">
    <citation type="submission" date="2019-11" db="EMBL/GenBank/DDBJ databases">
        <title>Streptococcus uberis isolated from clinical mastitis cases on a southeastern Queensland dairy.</title>
        <authorList>
            <person name="Workentine M.L."/>
            <person name="Price R."/>
            <person name="Olchowy T."/>
        </authorList>
    </citation>
    <scope>NUCLEOTIDE SEQUENCE [LARGE SCALE GENOMIC DNA]</scope>
    <source>
        <strain evidence="2 3">OLC4459-A17</strain>
    </source>
</reference>
<accession>A0A6L6G6J6</accession>
<dbReference type="Gene3D" id="3.30.1450.10">
    <property type="match status" value="2"/>
</dbReference>
<evidence type="ECO:0000313" key="2">
    <source>
        <dbReference type="EMBL" id="MTD01094.1"/>
    </source>
</evidence>
<dbReference type="AlphaFoldDB" id="A0A6L6G6J6"/>
<dbReference type="EMBL" id="WLXI01000013">
    <property type="protein sequence ID" value="MTD01094.1"/>
    <property type="molecule type" value="Genomic_DNA"/>
</dbReference>
<proteinExistence type="predicted"/>